<evidence type="ECO:0000313" key="2">
    <source>
        <dbReference type="Proteomes" id="UP000266677"/>
    </source>
</evidence>
<sequence length="226" mass="22808">MSTRATGALLAICAIGLAGCGSEVSGHPVTAATRHIGAQLGSLLPADADYPANYGGGLTLPPEAAALATGDLAGAGRGAIVTPAGCAPPEQQSGPDRTAVAVANDNVARATLTVVLTRTDKPLSAWRSQLRQCKSFRVDKAGAKSTVTTTLDPSPPADAEDTLAFRRTVAPEVSLPGVAATMQTSAGQIGDVRISVAYMTFEGRKPDTEALNALFTAALAKVGRAA</sequence>
<proteinExistence type="predicted"/>
<protein>
    <submittedName>
        <fullName evidence="1">Sensor domain-containing protein</fullName>
    </submittedName>
</protein>
<dbReference type="PROSITE" id="PS51257">
    <property type="entry name" value="PROKAR_LIPOPROTEIN"/>
    <property type="match status" value="1"/>
</dbReference>
<name>A0A3A4JYK5_9NOCA</name>
<organism evidence="1 2">
    <name type="scientific">Nocardia panacis</name>
    <dbReference type="NCBI Taxonomy" id="2340916"/>
    <lineage>
        <taxon>Bacteria</taxon>
        <taxon>Bacillati</taxon>
        <taxon>Actinomycetota</taxon>
        <taxon>Actinomycetes</taxon>
        <taxon>Mycobacteriales</taxon>
        <taxon>Nocardiaceae</taxon>
        <taxon>Nocardia</taxon>
    </lineage>
</organism>
<dbReference type="EMBL" id="QZFU01000044">
    <property type="protein sequence ID" value="RJO69465.1"/>
    <property type="molecule type" value="Genomic_DNA"/>
</dbReference>
<gene>
    <name evidence="1" type="ORF">D5S18_30365</name>
</gene>
<comment type="caution">
    <text evidence="1">The sequence shown here is derived from an EMBL/GenBank/DDBJ whole genome shotgun (WGS) entry which is preliminary data.</text>
</comment>
<reference evidence="1 2" key="1">
    <citation type="submission" date="2018-09" db="EMBL/GenBank/DDBJ databases">
        <title>YIM PH21274 draft genome.</title>
        <authorList>
            <person name="Miao C."/>
        </authorList>
    </citation>
    <scope>NUCLEOTIDE SEQUENCE [LARGE SCALE GENOMIC DNA]</scope>
    <source>
        <strain evidence="1 2">YIM PH 21724</strain>
    </source>
</reference>
<accession>A0A3A4JYK5</accession>
<dbReference type="AlphaFoldDB" id="A0A3A4JYK5"/>
<keyword evidence="2" id="KW-1185">Reference proteome</keyword>
<dbReference type="Proteomes" id="UP000266677">
    <property type="component" value="Unassembled WGS sequence"/>
</dbReference>
<dbReference type="OrthoDB" id="4762219at2"/>
<evidence type="ECO:0000313" key="1">
    <source>
        <dbReference type="EMBL" id="RJO69465.1"/>
    </source>
</evidence>